<dbReference type="GO" id="GO:0016787">
    <property type="term" value="F:hydrolase activity"/>
    <property type="evidence" value="ECO:0007669"/>
    <property type="project" value="UniProtKB-KW"/>
</dbReference>
<dbReference type="AlphaFoldDB" id="A0A387ATX5"/>
<dbReference type="Proteomes" id="UP000272003">
    <property type="component" value="Chromosome"/>
</dbReference>
<keyword evidence="3" id="KW-1185">Reference proteome</keyword>
<dbReference type="EMBL" id="CP032626">
    <property type="protein sequence ID" value="AYF92665.1"/>
    <property type="molecule type" value="Genomic_DNA"/>
</dbReference>
<accession>A0A387ATX5</accession>
<dbReference type="InterPro" id="IPR007404">
    <property type="entry name" value="YdjM-like"/>
</dbReference>
<keyword evidence="1" id="KW-0812">Transmembrane</keyword>
<evidence type="ECO:0000256" key="1">
    <source>
        <dbReference type="SAM" id="Phobius"/>
    </source>
</evidence>
<gene>
    <name evidence="2" type="ORF">D7I45_03820</name>
</gene>
<sequence length="183" mass="20815">MFTLALRKTHIATSEAILLGCAIAIHQPLPAIVTEAVGVWLGCQLPDIDQKQTRVNKRGGLFTRILTLWGHRTWSHSIWIPIMLLICALYLSSLSFSHGISVNGTYVMEYLYYSIVLGYFLHEVEDSFSIEGIRWFYPLGDTRIVRKKGLLKYKVGGTKEQIILIVATLLIITEIIWIGYLYI</sequence>
<dbReference type="Pfam" id="PF04307">
    <property type="entry name" value="YdjM"/>
    <property type="match status" value="1"/>
</dbReference>
<protein>
    <submittedName>
        <fullName evidence="2">Metal-dependent hydrolase</fullName>
    </submittedName>
</protein>
<dbReference type="PANTHER" id="PTHR35531">
    <property type="entry name" value="INNER MEMBRANE PROTEIN YBCI-RELATED"/>
    <property type="match status" value="1"/>
</dbReference>
<evidence type="ECO:0000313" key="3">
    <source>
        <dbReference type="Proteomes" id="UP000272003"/>
    </source>
</evidence>
<dbReference type="PANTHER" id="PTHR35531:SF1">
    <property type="entry name" value="INNER MEMBRANE PROTEIN YBCI-RELATED"/>
    <property type="match status" value="1"/>
</dbReference>
<feature type="transmembrane region" description="Helical" evidence="1">
    <location>
        <begin position="162"/>
        <end position="182"/>
    </location>
</feature>
<keyword evidence="1" id="KW-0472">Membrane</keyword>
<name>A0A387ATX5_9LACO</name>
<organism evidence="2 3">
    <name type="scientific">Apilactobacillus bombintestini</name>
    <dbReference type="NCBI Taxonomy" id="2419772"/>
    <lineage>
        <taxon>Bacteria</taxon>
        <taxon>Bacillati</taxon>
        <taxon>Bacillota</taxon>
        <taxon>Bacilli</taxon>
        <taxon>Lactobacillales</taxon>
        <taxon>Lactobacillaceae</taxon>
        <taxon>Apilactobacillus</taxon>
    </lineage>
</organism>
<reference evidence="2 3" key="1">
    <citation type="submission" date="2018-09" db="EMBL/GenBank/DDBJ databases">
        <title>Genome sequencing of strain BHWM-4.</title>
        <authorList>
            <person name="Heo J."/>
            <person name="Kim S.-J."/>
            <person name="Kwon S.-W."/>
        </authorList>
    </citation>
    <scope>NUCLEOTIDE SEQUENCE [LARGE SCALE GENOMIC DNA]</scope>
    <source>
        <strain evidence="2 3">BHWM-4</strain>
    </source>
</reference>
<feature type="transmembrane region" description="Helical" evidence="1">
    <location>
        <begin position="78"/>
        <end position="96"/>
    </location>
</feature>
<keyword evidence="2" id="KW-0378">Hydrolase</keyword>
<dbReference type="OrthoDB" id="5459053at2"/>
<dbReference type="KEGG" id="abom:D7I45_03820"/>
<keyword evidence="1" id="KW-1133">Transmembrane helix</keyword>
<proteinExistence type="predicted"/>
<evidence type="ECO:0000313" key="2">
    <source>
        <dbReference type="EMBL" id="AYF92665.1"/>
    </source>
</evidence>